<keyword evidence="3 6" id="KW-0812">Transmembrane</keyword>
<feature type="transmembrane region" description="Helical" evidence="6">
    <location>
        <begin position="240"/>
        <end position="262"/>
    </location>
</feature>
<organism evidence="8 9">
    <name type="scientific">Photobacterium jeanii</name>
    <dbReference type="NCBI Taxonomy" id="858640"/>
    <lineage>
        <taxon>Bacteria</taxon>
        <taxon>Pseudomonadati</taxon>
        <taxon>Pseudomonadota</taxon>
        <taxon>Gammaproteobacteria</taxon>
        <taxon>Vibrionales</taxon>
        <taxon>Vibrionaceae</taxon>
        <taxon>Photobacterium</taxon>
    </lineage>
</organism>
<dbReference type="InterPro" id="IPR004477">
    <property type="entry name" value="ComEC_N"/>
</dbReference>
<keyword evidence="2" id="KW-1003">Cell membrane</keyword>
<dbReference type="GO" id="GO:0030420">
    <property type="term" value="P:establishment of competence for transformation"/>
    <property type="evidence" value="ECO:0007669"/>
    <property type="project" value="InterPro"/>
</dbReference>
<dbReference type="SMART" id="SM00849">
    <property type="entry name" value="Lactamase_B"/>
    <property type="match status" value="1"/>
</dbReference>
<dbReference type="AlphaFoldDB" id="A0A178KQG9"/>
<dbReference type="Proteomes" id="UP000078503">
    <property type="component" value="Unassembled WGS sequence"/>
</dbReference>
<dbReference type="NCBIfam" id="TIGR00361">
    <property type="entry name" value="ComEC_Rec2"/>
    <property type="match status" value="1"/>
</dbReference>
<reference evidence="8 9" key="1">
    <citation type="submission" date="2016-03" db="EMBL/GenBank/DDBJ databases">
        <title>Photobacterium proteolyticum sp. nov. a protease producing bacterium isolated from ocean sediments of Laizhou Bay.</title>
        <authorList>
            <person name="Li Y."/>
        </authorList>
    </citation>
    <scope>NUCLEOTIDE SEQUENCE [LARGE SCALE GENOMIC DNA]</scope>
    <source>
        <strain evidence="8 9">R-40508</strain>
    </source>
</reference>
<feature type="transmembrane region" description="Helical" evidence="6">
    <location>
        <begin position="47"/>
        <end position="66"/>
    </location>
</feature>
<keyword evidence="4 6" id="KW-1133">Transmembrane helix</keyword>
<dbReference type="InterPro" id="IPR004797">
    <property type="entry name" value="Competence_ComEC/Rec2"/>
</dbReference>
<dbReference type="InterPro" id="IPR052159">
    <property type="entry name" value="Competence_DNA_uptake"/>
</dbReference>
<dbReference type="InterPro" id="IPR025405">
    <property type="entry name" value="DUF4131"/>
</dbReference>
<feature type="transmembrane region" description="Helical" evidence="6">
    <location>
        <begin position="471"/>
        <end position="490"/>
    </location>
</feature>
<dbReference type="CDD" id="cd07731">
    <property type="entry name" value="ComA-like_MBL-fold"/>
    <property type="match status" value="1"/>
</dbReference>
<dbReference type="Pfam" id="PF13567">
    <property type="entry name" value="DUF4131"/>
    <property type="match status" value="1"/>
</dbReference>
<dbReference type="Gene3D" id="3.60.15.10">
    <property type="entry name" value="Ribonuclease Z/Hydroxyacylglutathione hydrolase-like"/>
    <property type="match status" value="1"/>
</dbReference>
<keyword evidence="5 6" id="KW-0472">Membrane</keyword>
<dbReference type="InterPro" id="IPR036866">
    <property type="entry name" value="RibonucZ/Hydroxyglut_hydro"/>
</dbReference>
<feature type="transmembrane region" description="Helical" evidence="6">
    <location>
        <begin position="383"/>
        <end position="402"/>
    </location>
</feature>
<dbReference type="PANTHER" id="PTHR30619:SF1">
    <property type="entry name" value="RECOMBINATION PROTEIN 2"/>
    <property type="match status" value="1"/>
</dbReference>
<evidence type="ECO:0000256" key="1">
    <source>
        <dbReference type="ARBA" id="ARBA00004651"/>
    </source>
</evidence>
<dbReference type="SUPFAM" id="SSF56281">
    <property type="entry name" value="Metallo-hydrolase/oxidoreductase"/>
    <property type="match status" value="1"/>
</dbReference>
<evidence type="ECO:0000313" key="9">
    <source>
        <dbReference type="Proteomes" id="UP000078503"/>
    </source>
</evidence>
<protein>
    <recommendedName>
        <fullName evidence="7">Metallo-beta-lactamase domain-containing protein</fullName>
    </recommendedName>
</protein>
<evidence type="ECO:0000313" key="8">
    <source>
        <dbReference type="EMBL" id="OAN18802.1"/>
    </source>
</evidence>
<comment type="subcellular location">
    <subcellularLocation>
        <location evidence="1">Cell membrane</location>
        <topology evidence="1">Multi-pass membrane protein</topology>
    </subcellularLocation>
</comment>
<name>A0A178KQG9_9GAMM</name>
<feature type="transmembrane region" description="Helical" evidence="6">
    <location>
        <begin position="18"/>
        <end position="40"/>
    </location>
</feature>
<accession>A0A178KQG9</accession>
<evidence type="ECO:0000256" key="4">
    <source>
        <dbReference type="ARBA" id="ARBA00022989"/>
    </source>
</evidence>
<dbReference type="GO" id="GO:0005886">
    <property type="term" value="C:plasma membrane"/>
    <property type="evidence" value="ECO:0007669"/>
    <property type="project" value="UniProtKB-SubCell"/>
</dbReference>
<feature type="transmembrane region" description="Helical" evidence="6">
    <location>
        <begin position="346"/>
        <end position="362"/>
    </location>
</feature>
<dbReference type="EMBL" id="LVHF01000012">
    <property type="protein sequence ID" value="OAN18802.1"/>
    <property type="molecule type" value="Genomic_DNA"/>
</dbReference>
<evidence type="ECO:0000256" key="3">
    <source>
        <dbReference type="ARBA" id="ARBA00022692"/>
    </source>
</evidence>
<dbReference type="Pfam" id="PF03772">
    <property type="entry name" value="Competence"/>
    <property type="match status" value="1"/>
</dbReference>
<feature type="transmembrane region" description="Helical" evidence="6">
    <location>
        <begin position="414"/>
        <end position="435"/>
    </location>
</feature>
<gene>
    <name evidence="8" type="ORF">A3K86_04940</name>
</gene>
<dbReference type="STRING" id="858640.A3K86_04940"/>
<proteinExistence type="predicted"/>
<evidence type="ECO:0000256" key="6">
    <source>
        <dbReference type="SAM" id="Phobius"/>
    </source>
</evidence>
<feature type="transmembrane region" description="Helical" evidence="6">
    <location>
        <begin position="274"/>
        <end position="293"/>
    </location>
</feature>
<evidence type="ECO:0000256" key="2">
    <source>
        <dbReference type="ARBA" id="ARBA00022475"/>
    </source>
</evidence>
<dbReference type="Pfam" id="PF00753">
    <property type="entry name" value="Lactamase_B"/>
    <property type="match status" value="1"/>
</dbReference>
<keyword evidence="9" id="KW-1185">Reference proteome</keyword>
<sequence length="801" mass="89658">MTQAAIGFSIGVLSLHGWFALPTLTTILMVSLLGGGIALFIRFNYRYYAVANVIFGSIAGIIASYSTTYHYVETVKQVPAMGANITIVGEVDSIQNVIIPTDSFDFTAQASLNDTFTLTTPLKLRLFWPQASAFKQGQRLQIKAVIRRPYGRVNQAGFDAETWFVGHRYHGRGTVVSAVVLDADRAVYELSSVSVRQQLFDRAVALMEAAPHRGLLLALSFGVRGDLSDHDWLWLRDSGLAHLMAISGLHIGLAFGLGWWFGKLCRGLLPESPCLLWFPLWLGLLFALSYAWLAGFSLPTLRALFMACLAMLLLRCYVLLPHWTVLLFALALCLAFDPLASYAMGFWFSFAAVAVLLFINASNAPLPDMSIWTLRWRFRIKQLFVLQFTLLLLMLPLQWYFFGGFAFAAPLVNFVVIPWVSVVVVPVILAAIVTLSFPSLSSALWTLADHALFPVQWLGEQTLGHWLHLSSFWLPVGVGCVLLTALLRWLPFSSFKVLYISLALGLVSWQGWRIQTINESQDTSQKSWQIDMLDVGHGLAVLISRNGRAVLYDTGNRFPNGSIATSVIEPVLKAQGIRYLDGLILSHADSDHAGGADFIVQRFSPQWLRSSDVRESYLPCIQGQRWQWQGLTFEVLWPPKRVKRAANPHSCVVRVHDGLLIGDDGKRTEVLFTGDIDAISELLMARLFPMLNPDILFVPHHGSATSSTATWLADMTPQYALVSVARYNPWGLPVKSVEQRYHDKRIPWLSTAEIGQVSLQIAPSKGQKQNRIQFESARRHYQRTWYRSLFVPDAVDVRVDE</sequence>
<dbReference type="PANTHER" id="PTHR30619">
    <property type="entry name" value="DNA INTERNALIZATION/COMPETENCE PROTEIN COMEC/REC2"/>
    <property type="match status" value="1"/>
</dbReference>
<dbReference type="InterPro" id="IPR035681">
    <property type="entry name" value="ComA-like_MBL"/>
</dbReference>
<evidence type="ECO:0000256" key="5">
    <source>
        <dbReference type="ARBA" id="ARBA00023136"/>
    </source>
</evidence>
<feature type="domain" description="Metallo-beta-lactamase" evidence="7">
    <location>
        <begin position="537"/>
        <end position="726"/>
    </location>
</feature>
<dbReference type="NCBIfam" id="TIGR00360">
    <property type="entry name" value="ComEC_N-term"/>
    <property type="match status" value="1"/>
</dbReference>
<comment type="caution">
    <text evidence="8">The sequence shown here is derived from an EMBL/GenBank/DDBJ whole genome shotgun (WGS) entry which is preliminary data.</text>
</comment>
<evidence type="ECO:0000259" key="7">
    <source>
        <dbReference type="SMART" id="SM00849"/>
    </source>
</evidence>
<feature type="transmembrane region" description="Helical" evidence="6">
    <location>
        <begin position="299"/>
        <end position="318"/>
    </location>
</feature>
<dbReference type="InterPro" id="IPR001279">
    <property type="entry name" value="Metallo-B-lactamas"/>
</dbReference>